<keyword evidence="1" id="KW-0812">Transmembrane</keyword>
<evidence type="ECO:0000256" key="1">
    <source>
        <dbReference type="SAM" id="Phobius"/>
    </source>
</evidence>
<feature type="transmembrane region" description="Helical" evidence="1">
    <location>
        <begin position="66"/>
        <end position="86"/>
    </location>
</feature>
<evidence type="ECO:0000313" key="3">
    <source>
        <dbReference type="Proteomes" id="UP000483018"/>
    </source>
</evidence>
<dbReference type="GO" id="GO:0003676">
    <property type="term" value="F:nucleic acid binding"/>
    <property type="evidence" value="ECO:0007669"/>
    <property type="project" value="InterPro"/>
</dbReference>
<organism evidence="2 3">
    <name type="scientific">Defluviitalea raffinosedens</name>
    <dbReference type="NCBI Taxonomy" id="1450156"/>
    <lineage>
        <taxon>Bacteria</taxon>
        <taxon>Bacillati</taxon>
        <taxon>Bacillota</taxon>
        <taxon>Clostridia</taxon>
        <taxon>Lachnospirales</taxon>
        <taxon>Defluviitaleaceae</taxon>
        <taxon>Defluviitalea</taxon>
    </lineage>
</organism>
<keyword evidence="1" id="KW-0472">Membrane</keyword>
<protein>
    <submittedName>
        <fullName evidence="2">DUF1294 domain-containing protein</fullName>
    </submittedName>
</protein>
<keyword evidence="1" id="KW-1133">Transmembrane helix</keyword>
<comment type="caution">
    <text evidence="2">The sequence shown here is derived from an EMBL/GenBank/DDBJ whole genome shotgun (WGS) entry which is preliminary data.</text>
</comment>
<dbReference type="PIRSF" id="PIRSF002599">
    <property type="entry name" value="Cold_shock_A"/>
    <property type="match status" value="1"/>
</dbReference>
<dbReference type="AlphaFoldDB" id="A0A7C8LH03"/>
<accession>A0A7C8LH03</accession>
<gene>
    <name evidence="2" type="ORF">GND95_02580</name>
</gene>
<dbReference type="InterPro" id="IPR010718">
    <property type="entry name" value="DUF1294"/>
</dbReference>
<dbReference type="InterPro" id="IPR012156">
    <property type="entry name" value="Cold_shock_CspA"/>
</dbReference>
<dbReference type="OrthoDB" id="1698854at2"/>
<keyword evidence="3" id="KW-1185">Reference proteome</keyword>
<dbReference type="RefSeq" id="WP_158739246.1">
    <property type="nucleotide sequence ID" value="NZ_JAFBEP010000006.1"/>
</dbReference>
<evidence type="ECO:0000313" key="2">
    <source>
        <dbReference type="EMBL" id="KAE9637336.1"/>
    </source>
</evidence>
<sequence>MKIYVIIIFILLNLLSWSTFGVDKRKALKNQWRTSEKTLLTLSFFGPFGALLGMKTFHHKTKKIKFKILIPLFLFLQIVLYLLFFYPF</sequence>
<dbReference type="Pfam" id="PF06961">
    <property type="entry name" value="DUF1294"/>
    <property type="match status" value="1"/>
</dbReference>
<name>A0A7C8LH03_9FIRM</name>
<dbReference type="EMBL" id="WSLF01000001">
    <property type="protein sequence ID" value="KAE9637336.1"/>
    <property type="molecule type" value="Genomic_DNA"/>
</dbReference>
<proteinExistence type="predicted"/>
<reference evidence="2 3" key="1">
    <citation type="submission" date="2019-12" db="EMBL/GenBank/DDBJ databases">
        <title>Defluviitalea raffinosedens, isolated from a biogas fermenter, genome sequencing and characterization.</title>
        <authorList>
            <person name="Rettenmaier R."/>
            <person name="Schneider M."/>
            <person name="Neuhaus K."/>
            <person name="Liebl W."/>
            <person name="Zverlov V."/>
        </authorList>
    </citation>
    <scope>NUCLEOTIDE SEQUENCE [LARGE SCALE GENOMIC DNA]</scope>
    <source>
        <strain evidence="2 3">249c-K6</strain>
    </source>
</reference>
<dbReference type="Proteomes" id="UP000483018">
    <property type="component" value="Unassembled WGS sequence"/>
</dbReference>